<dbReference type="PANTHER" id="PTHR37422">
    <property type="entry name" value="TEICHURONIC ACID BIOSYNTHESIS PROTEIN TUAE"/>
    <property type="match status" value="1"/>
</dbReference>
<feature type="transmembrane region" description="Helical" evidence="5">
    <location>
        <begin position="267"/>
        <end position="287"/>
    </location>
</feature>
<feature type="transmembrane region" description="Helical" evidence="5">
    <location>
        <begin position="293"/>
        <end position="321"/>
    </location>
</feature>
<dbReference type="EMBL" id="WIWC01000028">
    <property type="protein sequence ID" value="MQT81575.1"/>
    <property type="molecule type" value="Genomic_DNA"/>
</dbReference>
<dbReference type="AlphaFoldDB" id="A0A6A7Z174"/>
<evidence type="ECO:0000256" key="1">
    <source>
        <dbReference type="ARBA" id="ARBA00004141"/>
    </source>
</evidence>
<feature type="transmembrane region" description="Helical" evidence="5">
    <location>
        <begin position="157"/>
        <end position="175"/>
    </location>
</feature>
<comment type="caution">
    <text evidence="7">The sequence shown here is derived from an EMBL/GenBank/DDBJ whole genome shotgun (WGS) entry which is preliminary data.</text>
</comment>
<name>A0A6A7Z174_9PSED</name>
<organism evidence="7">
    <name type="scientific">Pseudomonas helleri</name>
    <dbReference type="NCBI Taxonomy" id="1608996"/>
    <lineage>
        <taxon>Bacteria</taxon>
        <taxon>Pseudomonadati</taxon>
        <taxon>Pseudomonadota</taxon>
        <taxon>Gammaproteobacteria</taxon>
        <taxon>Pseudomonadales</taxon>
        <taxon>Pseudomonadaceae</taxon>
        <taxon>Pseudomonas</taxon>
    </lineage>
</organism>
<proteinExistence type="predicted"/>
<accession>A0A6A7Z174</accession>
<feature type="domain" description="O-antigen ligase-related" evidence="6">
    <location>
        <begin position="187"/>
        <end position="310"/>
    </location>
</feature>
<keyword evidence="4 5" id="KW-0472">Membrane</keyword>
<dbReference type="Pfam" id="PF04932">
    <property type="entry name" value="Wzy_C"/>
    <property type="match status" value="1"/>
</dbReference>
<keyword evidence="3 5" id="KW-1133">Transmembrane helix</keyword>
<feature type="transmembrane region" description="Helical" evidence="5">
    <location>
        <begin position="89"/>
        <end position="107"/>
    </location>
</feature>
<evidence type="ECO:0000256" key="5">
    <source>
        <dbReference type="SAM" id="Phobius"/>
    </source>
</evidence>
<evidence type="ECO:0000313" key="7">
    <source>
        <dbReference type="EMBL" id="MQT81575.1"/>
    </source>
</evidence>
<comment type="subcellular location">
    <subcellularLocation>
        <location evidence="1">Membrane</location>
        <topology evidence="1">Multi-pass membrane protein</topology>
    </subcellularLocation>
</comment>
<gene>
    <name evidence="7" type="ORF">GHN86_16105</name>
</gene>
<feature type="transmembrane region" description="Helical" evidence="5">
    <location>
        <begin position="63"/>
        <end position="83"/>
    </location>
</feature>
<dbReference type="GO" id="GO:0016020">
    <property type="term" value="C:membrane"/>
    <property type="evidence" value="ECO:0007669"/>
    <property type="project" value="UniProtKB-SubCell"/>
</dbReference>
<feature type="transmembrane region" description="Helical" evidence="5">
    <location>
        <begin position="119"/>
        <end position="137"/>
    </location>
</feature>
<evidence type="ECO:0000256" key="3">
    <source>
        <dbReference type="ARBA" id="ARBA00022989"/>
    </source>
</evidence>
<feature type="transmembrane region" description="Helical" evidence="5">
    <location>
        <begin position="224"/>
        <end position="246"/>
    </location>
</feature>
<reference evidence="7" key="1">
    <citation type="submission" date="2019-10" db="EMBL/GenBank/DDBJ databases">
        <title>Evaluation of single-gene subtyping targets for Pseudomonas.</title>
        <authorList>
            <person name="Reichler S.J."/>
            <person name="Orsi R.H."/>
            <person name="Wiedmann M."/>
            <person name="Martin N.H."/>
            <person name="Murphy S.I."/>
        </authorList>
    </citation>
    <scope>NUCLEOTIDE SEQUENCE</scope>
    <source>
        <strain evidence="7">FSL R10-2339</strain>
    </source>
</reference>
<evidence type="ECO:0000256" key="2">
    <source>
        <dbReference type="ARBA" id="ARBA00022692"/>
    </source>
</evidence>
<dbReference type="RefSeq" id="WP_153386926.1">
    <property type="nucleotide sequence ID" value="NZ_WIWC01000028.1"/>
</dbReference>
<dbReference type="InterPro" id="IPR007016">
    <property type="entry name" value="O-antigen_ligase-rel_domated"/>
</dbReference>
<dbReference type="InterPro" id="IPR051533">
    <property type="entry name" value="WaaL-like"/>
</dbReference>
<feature type="transmembrane region" description="Helical" evidence="5">
    <location>
        <begin position="333"/>
        <end position="352"/>
    </location>
</feature>
<protein>
    <submittedName>
        <fullName evidence="7">Polymerase</fullName>
    </submittedName>
</protein>
<feature type="transmembrane region" description="Helical" evidence="5">
    <location>
        <begin position="31"/>
        <end position="51"/>
    </location>
</feature>
<sequence>MYERRWAQFLMTIGLLWFMLAIAFAPTNKLYQQGLVAFLWLPTLLVAWSARARIVEVWKGQRALCFGLLGLAAWAVISLSWSGQPLNEAKPLAYIAVFVLSFPILANGRPERIVRLMQWAGLGLSASALIAIVRFYFIDGNAWVGRLEGLGQLSHPILGAYAIGIVGILMLHWVPQQRAMQALWLVALGFLGLFVVLTQSRGAALALLLTVLCMPLWRPDRRTVTIAVLALIGAMAVFWYMQALVLERGASYRPEIFMGSLQMIKEHPWTGLGLGTHFTVSAVGITFDHSHNLFTSVAIELGLPGLFFWCIAWFSVFFYAWRARATLLGQGVIGAWVFSMLAMQFDAASLMGTPRAEWFITWLPIALATLLSANKACSGACDKISRFP</sequence>
<keyword evidence="2 5" id="KW-0812">Transmembrane</keyword>
<feature type="transmembrane region" description="Helical" evidence="5">
    <location>
        <begin position="358"/>
        <end position="377"/>
    </location>
</feature>
<feature type="transmembrane region" description="Helical" evidence="5">
    <location>
        <begin position="7"/>
        <end position="25"/>
    </location>
</feature>
<feature type="transmembrane region" description="Helical" evidence="5">
    <location>
        <begin position="182"/>
        <end position="212"/>
    </location>
</feature>
<dbReference type="PANTHER" id="PTHR37422:SF13">
    <property type="entry name" value="LIPOPOLYSACCHARIDE BIOSYNTHESIS PROTEIN PA4999-RELATED"/>
    <property type="match status" value="1"/>
</dbReference>
<evidence type="ECO:0000256" key="4">
    <source>
        <dbReference type="ARBA" id="ARBA00023136"/>
    </source>
</evidence>
<evidence type="ECO:0000259" key="6">
    <source>
        <dbReference type="Pfam" id="PF04932"/>
    </source>
</evidence>